<keyword evidence="1" id="KW-0067">ATP-binding</keyword>
<proteinExistence type="inferred from homology"/>
<dbReference type="Proteomes" id="UP000285961">
    <property type="component" value="Unassembled WGS sequence"/>
</dbReference>
<keyword evidence="2" id="KW-0808">Transferase</keyword>
<dbReference type="SUPFAM" id="SSF141000">
    <property type="entry name" value="Glu-tRNAGln amidotransferase C subunit"/>
    <property type="match status" value="1"/>
</dbReference>
<dbReference type="EC" id="6.3.5.-" evidence="1"/>
<dbReference type="NCBIfam" id="TIGR00135">
    <property type="entry name" value="gatC"/>
    <property type="match status" value="1"/>
</dbReference>
<dbReference type="GO" id="GO:0016740">
    <property type="term" value="F:transferase activity"/>
    <property type="evidence" value="ECO:0007669"/>
    <property type="project" value="UniProtKB-KW"/>
</dbReference>
<comment type="catalytic activity">
    <reaction evidence="1">
        <text>L-glutamyl-tRNA(Gln) + L-glutamine + ATP + H2O = L-glutaminyl-tRNA(Gln) + L-glutamate + ADP + phosphate + H(+)</text>
        <dbReference type="Rhea" id="RHEA:17521"/>
        <dbReference type="Rhea" id="RHEA-COMP:9681"/>
        <dbReference type="Rhea" id="RHEA-COMP:9684"/>
        <dbReference type="ChEBI" id="CHEBI:15377"/>
        <dbReference type="ChEBI" id="CHEBI:15378"/>
        <dbReference type="ChEBI" id="CHEBI:29985"/>
        <dbReference type="ChEBI" id="CHEBI:30616"/>
        <dbReference type="ChEBI" id="CHEBI:43474"/>
        <dbReference type="ChEBI" id="CHEBI:58359"/>
        <dbReference type="ChEBI" id="CHEBI:78520"/>
        <dbReference type="ChEBI" id="CHEBI:78521"/>
        <dbReference type="ChEBI" id="CHEBI:456216"/>
    </reaction>
</comment>
<dbReference type="GO" id="GO:0006412">
    <property type="term" value="P:translation"/>
    <property type="evidence" value="ECO:0007669"/>
    <property type="project" value="UniProtKB-UniRule"/>
</dbReference>
<comment type="subunit">
    <text evidence="1">Heterotrimer of A, B and C subunits.</text>
</comment>
<reference evidence="2 3" key="1">
    <citation type="journal article" date="2017" name="ISME J.">
        <title>Energy and carbon metabolisms in a deep terrestrial subsurface fluid microbial community.</title>
        <authorList>
            <person name="Momper L."/>
            <person name="Jungbluth S.P."/>
            <person name="Lee M.D."/>
            <person name="Amend J.P."/>
        </authorList>
    </citation>
    <scope>NUCLEOTIDE SEQUENCE [LARGE SCALE GENOMIC DNA]</scope>
    <source>
        <strain evidence="2">SURF_17</strain>
    </source>
</reference>
<dbReference type="PANTHER" id="PTHR15004">
    <property type="entry name" value="GLUTAMYL-TRNA(GLN) AMIDOTRANSFERASE SUBUNIT C, MITOCHONDRIAL"/>
    <property type="match status" value="1"/>
</dbReference>
<dbReference type="GO" id="GO:0050567">
    <property type="term" value="F:glutaminyl-tRNA synthase (glutamine-hydrolyzing) activity"/>
    <property type="evidence" value="ECO:0007669"/>
    <property type="project" value="UniProtKB-UniRule"/>
</dbReference>
<comment type="function">
    <text evidence="1">Allows the formation of correctly charged Asn-tRNA(Asn) or Gln-tRNA(Gln) through the transamidation of misacylated Asp-tRNA(Asn) or Glu-tRNA(Gln) in organisms which lack either or both of asparaginyl-tRNA or glutaminyl-tRNA synthetases. The reaction takes place in the presence of glutamine and ATP through an activated phospho-Asp-tRNA(Asn) or phospho-Glu-tRNA(Gln).</text>
</comment>
<dbReference type="InterPro" id="IPR036113">
    <property type="entry name" value="Asp/Glu-ADT_sf_sub_c"/>
</dbReference>
<gene>
    <name evidence="1 2" type="primary">gatC</name>
    <name evidence="2" type="ORF">C4532_11790</name>
</gene>
<keyword evidence="1" id="KW-0436">Ligase</keyword>
<comment type="caution">
    <text evidence="2">The sequence shown here is derived from an EMBL/GenBank/DDBJ whole genome shotgun (WGS) entry which is preliminary data.</text>
</comment>
<dbReference type="GO" id="GO:0006450">
    <property type="term" value="P:regulation of translational fidelity"/>
    <property type="evidence" value="ECO:0007669"/>
    <property type="project" value="InterPro"/>
</dbReference>
<dbReference type="GO" id="GO:0070681">
    <property type="term" value="P:glutaminyl-tRNAGln biosynthesis via transamidation"/>
    <property type="evidence" value="ECO:0007669"/>
    <property type="project" value="TreeGrafter"/>
</dbReference>
<dbReference type="AlphaFoldDB" id="A0A419EWI3"/>
<keyword evidence="1" id="KW-0547">Nucleotide-binding</keyword>
<comment type="similarity">
    <text evidence="1">Belongs to the GatC family.</text>
</comment>
<dbReference type="Gene3D" id="1.10.20.60">
    <property type="entry name" value="Glu-tRNAGln amidotransferase C subunit, N-terminal domain"/>
    <property type="match status" value="1"/>
</dbReference>
<keyword evidence="1" id="KW-0648">Protein biosynthesis</keyword>
<name>A0A419EWI3_9BACT</name>
<evidence type="ECO:0000313" key="2">
    <source>
        <dbReference type="EMBL" id="RJP69028.1"/>
    </source>
</evidence>
<comment type="catalytic activity">
    <reaction evidence="1">
        <text>L-aspartyl-tRNA(Asn) + L-glutamine + ATP + H2O = L-asparaginyl-tRNA(Asn) + L-glutamate + ADP + phosphate + 2 H(+)</text>
        <dbReference type="Rhea" id="RHEA:14513"/>
        <dbReference type="Rhea" id="RHEA-COMP:9674"/>
        <dbReference type="Rhea" id="RHEA-COMP:9677"/>
        <dbReference type="ChEBI" id="CHEBI:15377"/>
        <dbReference type="ChEBI" id="CHEBI:15378"/>
        <dbReference type="ChEBI" id="CHEBI:29985"/>
        <dbReference type="ChEBI" id="CHEBI:30616"/>
        <dbReference type="ChEBI" id="CHEBI:43474"/>
        <dbReference type="ChEBI" id="CHEBI:58359"/>
        <dbReference type="ChEBI" id="CHEBI:78515"/>
        <dbReference type="ChEBI" id="CHEBI:78516"/>
        <dbReference type="ChEBI" id="CHEBI:456216"/>
    </reaction>
</comment>
<accession>A0A419EWI3</accession>
<protein>
    <recommendedName>
        <fullName evidence="1">Aspartyl/glutamyl-tRNA(Asn/Gln) amidotransferase subunit C</fullName>
        <shortName evidence="1">Asp/Glu-ADT subunit C</shortName>
        <ecNumber evidence="1">6.3.5.-</ecNumber>
    </recommendedName>
</protein>
<dbReference type="PANTHER" id="PTHR15004:SF0">
    <property type="entry name" value="GLUTAMYL-TRNA(GLN) AMIDOTRANSFERASE SUBUNIT C, MITOCHONDRIAL"/>
    <property type="match status" value="1"/>
</dbReference>
<dbReference type="GO" id="GO:0005524">
    <property type="term" value="F:ATP binding"/>
    <property type="evidence" value="ECO:0007669"/>
    <property type="project" value="UniProtKB-KW"/>
</dbReference>
<organism evidence="2 3">
    <name type="scientific">Candidatus Abyssobacteria bacterium SURF_17</name>
    <dbReference type="NCBI Taxonomy" id="2093361"/>
    <lineage>
        <taxon>Bacteria</taxon>
        <taxon>Pseudomonadati</taxon>
        <taxon>Candidatus Hydrogenedentota</taxon>
        <taxon>Candidatus Abyssobacteria</taxon>
    </lineage>
</organism>
<sequence length="96" mass="11414">MRITREVIEHVAKLSRLSFKEKELEGFISQLNEILQYVEKLNELDTSDVPPTSHMFFTKTPMREDRVREEPSPIDRILENAPQREDNFFIVPRVIE</sequence>
<dbReference type="Pfam" id="PF02686">
    <property type="entry name" value="GatC"/>
    <property type="match status" value="1"/>
</dbReference>
<evidence type="ECO:0000256" key="1">
    <source>
        <dbReference type="HAMAP-Rule" id="MF_00122"/>
    </source>
</evidence>
<dbReference type="InterPro" id="IPR003837">
    <property type="entry name" value="GatC"/>
</dbReference>
<dbReference type="GO" id="GO:0050566">
    <property type="term" value="F:asparaginyl-tRNA synthase (glutamine-hydrolyzing) activity"/>
    <property type="evidence" value="ECO:0007669"/>
    <property type="project" value="RHEA"/>
</dbReference>
<dbReference type="EMBL" id="QZKI01000087">
    <property type="protein sequence ID" value="RJP69028.1"/>
    <property type="molecule type" value="Genomic_DNA"/>
</dbReference>
<dbReference type="HAMAP" id="MF_00122">
    <property type="entry name" value="GatC"/>
    <property type="match status" value="1"/>
</dbReference>
<evidence type="ECO:0000313" key="3">
    <source>
        <dbReference type="Proteomes" id="UP000285961"/>
    </source>
</evidence>